<proteinExistence type="inferred from homology"/>
<name>A0A644YIL4_9ZZZZ</name>
<dbReference type="EMBL" id="VSSQ01005172">
    <property type="protein sequence ID" value="MPM28137.1"/>
    <property type="molecule type" value="Genomic_DNA"/>
</dbReference>
<keyword evidence="3" id="KW-0808">Transferase</keyword>
<evidence type="ECO:0000256" key="3">
    <source>
        <dbReference type="ARBA" id="ARBA00022679"/>
    </source>
</evidence>
<gene>
    <name evidence="5" type="ORF">SDC9_74656</name>
</gene>
<dbReference type="SUPFAM" id="SSF53756">
    <property type="entry name" value="UDP-Glycosyltransferase/glycogen phosphorylase"/>
    <property type="match status" value="1"/>
</dbReference>
<dbReference type="PANTHER" id="PTHR11929">
    <property type="entry name" value="ALPHA- 1,3 -FUCOSYLTRANSFERASE"/>
    <property type="match status" value="1"/>
</dbReference>
<accession>A0A644YIL4</accession>
<reference evidence="5" key="1">
    <citation type="submission" date="2019-08" db="EMBL/GenBank/DDBJ databases">
        <authorList>
            <person name="Kucharzyk K."/>
            <person name="Murdoch R.W."/>
            <person name="Higgins S."/>
            <person name="Loffler F."/>
        </authorList>
    </citation>
    <scope>NUCLEOTIDE SEQUENCE</scope>
</reference>
<evidence type="ECO:0000259" key="4">
    <source>
        <dbReference type="Pfam" id="PF00852"/>
    </source>
</evidence>
<comment type="caution">
    <text evidence="5">The sequence shown here is derived from an EMBL/GenBank/DDBJ whole genome shotgun (WGS) entry which is preliminary data.</text>
</comment>
<protein>
    <recommendedName>
        <fullName evidence="4">Fucosyltransferase C-terminal domain-containing protein</fullName>
    </recommendedName>
</protein>
<dbReference type="AlphaFoldDB" id="A0A644YIL4"/>
<keyword evidence="2" id="KW-0328">Glycosyltransferase</keyword>
<dbReference type="InterPro" id="IPR055270">
    <property type="entry name" value="Glyco_tran_10_C"/>
</dbReference>
<comment type="similarity">
    <text evidence="1">Belongs to the glycosyltransferase 10 family.</text>
</comment>
<dbReference type="GO" id="GO:0016020">
    <property type="term" value="C:membrane"/>
    <property type="evidence" value="ECO:0007669"/>
    <property type="project" value="InterPro"/>
</dbReference>
<dbReference type="Pfam" id="PF00852">
    <property type="entry name" value="Glyco_transf_10"/>
    <property type="match status" value="1"/>
</dbReference>
<evidence type="ECO:0000256" key="1">
    <source>
        <dbReference type="ARBA" id="ARBA00008919"/>
    </source>
</evidence>
<dbReference type="Gene3D" id="3.40.50.11660">
    <property type="entry name" value="Glycosyl transferase family 10, C-terminal domain"/>
    <property type="match status" value="1"/>
</dbReference>
<sequence>MRQGVYFSMKLAVVSYRHYFAPEVFQSDRPEFQEDRSTCFLRVLRERLAERGIDLVHCDDAAPEDVWGYIFINHNGKYLERLERTGYKGRLFLIVFESALVQPDNWLPEIRCRYSAVFSWENPGGGSSGQPERFLFFWPNPLSLAEQPLPFSERKKLCVLMAANKWKRRPNELYTERFRAILWFMKHHPEDFDLYGYDWNISPAKKLVEHVRNAWRSFRGTQVRPIDVSPVYRGSVSVKKDILKNYRFCICYENAENFPGYITEKIFDCFIAGVVPVYLGWDGAGRFIPEDTFVNKRRYPDYESLYNYLATMGDKEYNGYLDAIDRFLSSEKAMRFDVSSFVETLVEGMGLKRAQKESGEP</sequence>
<dbReference type="InterPro" id="IPR038577">
    <property type="entry name" value="GT10-like_C_sf"/>
</dbReference>
<evidence type="ECO:0000256" key="2">
    <source>
        <dbReference type="ARBA" id="ARBA00022676"/>
    </source>
</evidence>
<organism evidence="5">
    <name type="scientific">bioreactor metagenome</name>
    <dbReference type="NCBI Taxonomy" id="1076179"/>
    <lineage>
        <taxon>unclassified sequences</taxon>
        <taxon>metagenomes</taxon>
        <taxon>ecological metagenomes</taxon>
    </lineage>
</organism>
<dbReference type="GO" id="GO:0046920">
    <property type="term" value="F:alpha-(1-&gt;3)-fucosyltransferase activity"/>
    <property type="evidence" value="ECO:0007669"/>
    <property type="project" value="TreeGrafter"/>
</dbReference>
<dbReference type="InterPro" id="IPR001503">
    <property type="entry name" value="Glyco_trans_10"/>
</dbReference>
<feature type="domain" description="Fucosyltransferase C-terminal" evidence="4">
    <location>
        <begin position="239"/>
        <end position="321"/>
    </location>
</feature>
<dbReference type="PANTHER" id="PTHR11929:SF194">
    <property type="entry name" value="ALPHA-(1,3)-FUCOSYLTRANSFERASE 10"/>
    <property type="match status" value="1"/>
</dbReference>
<evidence type="ECO:0000313" key="5">
    <source>
        <dbReference type="EMBL" id="MPM28137.1"/>
    </source>
</evidence>